<dbReference type="GO" id="GO:0046872">
    <property type="term" value="F:metal ion binding"/>
    <property type="evidence" value="ECO:0007669"/>
    <property type="project" value="UniProtKB-KW"/>
</dbReference>
<comment type="caution">
    <text evidence="6">The sequence shown here is derived from an EMBL/GenBank/DDBJ whole genome shotgun (WGS) entry which is preliminary data.</text>
</comment>
<proteinExistence type="predicted"/>
<keyword evidence="4" id="KW-0411">Iron-sulfur</keyword>
<feature type="domain" description="Radical SAM core" evidence="5">
    <location>
        <begin position="1"/>
        <end position="228"/>
    </location>
</feature>
<dbReference type="AlphaFoldDB" id="A0A9D1EX67"/>
<dbReference type="SFLD" id="SFLDS00029">
    <property type="entry name" value="Radical_SAM"/>
    <property type="match status" value="1"/>
</dbReference>
<reference evidence="6" key="1">
    <citation type="submission" date="2020-10" db="EMBL/GenBank/DDBJ databases">
        <authorList>
            <person name="Gilroy R."/>
        </authorList>
    </citation>
    <scope>NUCLEOTIDE SEQUENCE</scope>
    <source>
        <strain evidence="6">6276</strain>
    </source>
</reference>
<dbReference type="Proteomes" id="UP000823928">
    <property type="component" value="Unassembled WGS sequence"/>
</dbReference>
<dbReference type="CDD" id="cd01335">
    <property type="entry name" value="Radical_SAM"/>
    <property type="match status" value="1"/>
</dbReference>
<evidence type="ECO:0000313" key="7">
    <source>
        <dbReference type="Proteomes" id="UP000823928"/>
    </source>
</evidence>
<keyword evidence="2" id="KW-0479">Metal-binding</keyword>
<dbReference type="GO" id="GO:0003824">
    <property type="term" value="F:catalytic activity"/>
    <property type="evidence" value="ECO:0007669"/>
    <property type="project" value="InterPro"/>
</dbReference>
<dbReference type="InterPro" id="IPR050377">
    <property type="entry name" value="Radical_SAM_PqqE_MftC-like"/>
</dbReference>
<dbReference type="InterPro" id="IPR007197">
    <property type="entry name" value="rSAM"/>
</dbReference>
<dbReference type="GO" id="GO:0051536">
    <property type="term" value="F:iron-sulfur cluster binding"/>
    <property type="evidence" value="ECO:0007669"/>
    <property type="project" value="UniProtKB-KW"/>
</dbReference>
<sequence>MMKNIYLAIWYKCNQKCLGCPCGLNDNKDMSLTLEQITSFLGKYDPEEAICVTLSGGEPTLHPQFFEILDELKRRNIYVAILTNSEMFAKKDFADGFLKHISLDRTRIITTIHSSEKEVHERQNGTMGSFDRTISGLKYLFLRGVNITVKHCITGVNYKNTADFIRFIDNEFHPSVDLQLFGIDYCGLSKEEAASLFVPFYEMTPWLEAGLDTYLELSEFNKRRISIKNIPLCAVDPYYWELLYKNNHEIGYSGYADPSHLSNGADDNSGTNSHNCELCCVREMCQGTYKSMVEYFGDDSVRPIIPME</sequence>
<dbReference type="Pfam" id="PF04055">
    <property type="entry name" value="Radical_SAM"/>
    <property type="match status" value="1"/>
</dbReference>
<evidence type="ECO:0000256" key="4">
    <source>
        <dbReference type="ARBA" id="ARBA00023014"/>
    </source>
</evidence>
<evidence type="ECO:0000313" key="6">
    <source>
        <dbReference type="EMBL" id="HIS35530.1"/>
    </source>
</evidence>
<dbReference type="InterPro" id="IPR013785">
    <property type="entry name" value="Aldolase_TIM"/>
</dbReference>
<evidence type="ECO:0000256" key="3">
    <source>
        <dbReference type="ARBA" id="ARBA00023004"/>
    </source>
</evidence>
<evidence type="ECO:0000256" key="1">
    <source>
        <dbReference type="ARBA" id="ARBA00022691"/>
    </source>
</evidence>
<dbReference type="PROSITE" id="PS51918">
    <property type="entry name" value="RADICAL_SAM"/>
    <property type="match status" value="1"/>
</dbReference>
<evidence type="ECO:0000256" key="2">
    <source>
        <dbReference type="ARBA" id="ARBA00022723"/>
    </source>
</evidence>
<protein>
    <submittedName>
        <fullName evidence="6">Radical SAM protein</fullName>
    </submittedName>
</protein>
<name>A0A9D1EX67_9BACT</name>
<dbReference type="InterPro" id="IPR058240">
    <property type="entry name" value="rSAM_sf"/>
</dbReference>
<dbReference type="EMBL" id="DVIU01000054">
    <property type="protein sequence ID" value="HIS35530.1"/>
    <property type="molecule type" value="Genomic_DNA"/>
</dbReference>
<evidence type="ECO:0000259" key="5">
    <source>
        <dbReference type="PROSITE" id="PS51918"/>
    </source>
</evidence>
<dbReference type="SUPFAM" id="SSF102114">
    <property type="entry name" value="Radical SAM enzymes"/>
    <property type="match status" value="1"/>
</dbReference>
<dbReference type="Gene3D" id="3.20.20.70">
    <property type="entry name" value="Aldolase class I"/>
    <property type="match status" value="1"/>
</dbReference>
<keyword evidence="1" id="KW-0949">S-adenosyl-L-methionine</keyword>
<keyword evidence="3" id="KW-0408">Iron</keyword>
<dbReference type="SFLD" id="SFLDG01067">
    <property type="entry name" value="SPASM/twitch_domain_containing"/>
    <property type="match status" value="1"/>
</dbReference>
<gene>
    <name evidence="6" type="ORF">IAC10_02715</name>
</gene>
<dbReference type="PANTHER" id="PTHR11228:SF7">
    <property type="entry name" value="PQQA PEPTIDE CYCLASE"/>
    <property type="match status" value="1"/>
</dbReference>
<organism evidence="6 7">
    <name type="scientific">Candidatus Scatousia excrementigallinarum</name>
    <dbReference type="NCBI Taxonomy" id="2840935"/>
    <lineage>
        <taxon>Bacteria</taxon>
        <taxon>Candidatus Scatousia</taxon>
    </lineage>
</organism>
<dbReference type="PANTHER" id="PTHR11228">
    <property type="entry name" value="RADICAL SAM DOMAIN PROTEIN"/>
    <property type="match status" value="1"/>
</dbReference>
<reference evidence="6" key="2">
    <citation type="journal article" date="2021" name="PeerJ">
        <title>Extensive microbial diversity within the chicken gut microbiome revealed by metagenomics and culture.</title>
        <authorList>
            <person name="Gilroy R."/>
            <person name="Ravi A."/>
            <person name="Getino M."/>
            <person name="Pursley I."/>
            <person name="Horton D.L."/>
            <person name="Alikhan N.F."/>
            <person name="Baker D."/>
            <person name="Gharbi K."/>
            <person name="Hall N."/>
            <person name="Watson M."/>
            <person name="Adriaenssens E.M."/>
            <person name="Foster-Nyarko E."/>
            <person name="Jarju S."/>
            <person name="Secka A."/>
            <person name="Antonio M."/>
            <person name="Oren A."/>
            <person name="Chaudhuri R.R."/>
            <person name="La Ragione R."/>
            <person name="Hildebrand F."/>
            <person name="Pallen M.J."/>
        </authorList>
    </citation>
    <scope>NUCLEOTIDE SEQUENCE</scope>
    <source>
        <strain evidence="6">6276</strain>
    </source>
</reference>
<accession>A0A9D1EX67</accession>